<keyword evidence="2 5" id="KW-0238">DNA-binding</keyword>
<evidence type="ECO:0000256" key="2">
    <source>
        <dbReference type="ARBA" id="ARBA00023125"/>
    </source>
</evidence>
<keyword evidence="6" id="KW-1185">Reference proteome</keyword>
<organism evidence="5 6">
    <name type="scientific">Algisphaera agarilytica</name>
    <dbReference type="NCBI Taxonomy" id="1385975"/>
    <lineage>
        <taxon>Bacteria</taxon>
        <taxon>Pseudomonadati</taxon>
        <taxon>Planctomycetota</taxon>
        <taxon>Phycisphaerae</taxon>
        <taxon>Phycisphaerales</taxon>
        <taxon>Phycisphaeraceae</taxon>
        <taxon>Algisphaera</taxon>
    </lineage>
</organism>
<dbReference type="GO" id="GO:0003700">
    <property type="term" value="F:DNA-binding transcription factor activity"/>
    <property type="evidence" value="ECO:0007669"/>
    <property type="project" value="InterPro"/>
</dbReference>
<dbReference type="InterPro" id="IPR051081">
    <property type="entry name" value="HTH_MetalResp_TranReg"/>
</dbReference>
<dbReference type="PROSITE" id="PS50987">
    <property type="entry name" value="HTH_ARSR_2"/>
    <property type="match status" value="1"/>
</dbReference>
<dbReference type="AlphaFoldDB" id="A0A7X0H8W0"/>
<dbReference type="InterPro" id="IPR001845">
    <property type="entry name" value="HTH_ArsR_DNA-bd_dom"/>
</dbReference>
<dbReference type="InterPro" id="IPR036390">
    <property type="entry name" value="WH_DNA-bd_sf"/>
</dbReference>
<sequence length="85" mass="9793">MAFSHPIRRKVVEMLGENELTVGELAEPFKVSMPAMSQHLQVLRKAKVVRQRRLGRQRVYRLNPGPIREVAEWSIKVAEAAEQED</sequence>
<dbReference type="SMART" id="SM00418">
    <property type="entry name" value="HTH_ARSR"/>
    <property type="match status" value="1"/>
</dbReference>
<protein>
    <submittedName>
        <fullName evidence="5">DNA-binding transcriptional ArsR family regulator</fullName>
    </submittedName>
</protein>
<dbReference type="Gene3D" id="1.10.10.10">
    <property type="entry name" value="Winged helix-like DNA-binding domain superfamily/Winged helix DNA-binding domain"/>
    <property type="match status" value="1"/>
</dbReference>
<keyword evidence="3" id="KW-0804">Transcription</keyword>
<dbReference type="EMBL" id="JACHGY010000001">
    <property type="protein sequence ID" value="MBB6431227.1"/>
    <property type="molecule type" value="Genomic_DNA"/>
</dbReference>
<dbReference type="Proteomes" id="UP000541810">
    <property type="component" value="Unassembled WGS sequence"/>
</dbReference>
<dbReference type="GO" id="GO:0003677">
    <property type="term" value="F:DNA binding"/>
    <property type="evidence" value="ECO:0007669"/>
    <property type="project" value="UniProtKB-KW"/>
</dbReference>
<evidence type="ECO:0000259" key="4">
    <source>
        <dbReference type="PROSITE" id="PS50987"/>
    </source>
</evidence>
<comment type="caution">
    <text evidence="5">The sequence shown here is derived from an EMBL/GenBank/DDBJ whole genome shotgun (WGS) entry which is preliminary data.</text>
</comment>
<accession>A0A7X0H8W0</accession>
<dbReference type="SUPFAM" id="SSF46785">
    <property type="entry name" value="Winged helix' DNA-binding domain"/>
    <property type="match status" value="1"/>
</dbReference>
<dbReference type="PANTHER" id="PTHR33154:SF33">
    <property type="entry name" value="TRANSCRIPTIONAL REPRESSOR SDPR"/>
    <property type="match status" value="1"/>
</dbReference>
<proteinExistence type="predicted"/>
<dbReference type="InterPro" id="IPR036388">
    <property type="entry name" value="WH-like_DNA-bd_sf"/>
</dbReference>
<reference evidence="5 6" key="1">
    <citation type="submission" date="2020-08" db="EMBL/GenBank/DDBJ databases">
        <title>Genomic Encyclopedia of Type Strains, Phase IV (KMG-IV): sequencing the most valuable type-strain genomes for metagenomic binning, comparative biology and taxonomic classification.</title>
        <authorList>
            <person name="Goeker M."/>
        </authorList>
    </citation>
    <scope>NUCLEOTIDE SEQUENCE [LARGE SCALE GENOMIC DNA]</scope>
    <source>
        <strain evidence="5 6">DSM 103725</strain>
    </source>
</reference>
<evidence type="ECO:0000256" key="1">
    <source>
        <dbReference type="ARBA" id="ARBA00023015"/>
    </source>
</evidence>
<name>A0A7X0H8W0_9BACT</name>
<evidence type="ECO:0000256" key="3">
    <source>
        <dbReference type="ARBA" id="ARBA00023163"/>
    </source>
</evidence>
<dbReference type="InterPro" id="IPR011991">
    <property type="entry name" value="ArsR-like_HTH"/>
</dbReference>
<dbReference type="NCBIfam" id="NF033788">
    <property type="entry name" value="HTH_metalloreg"/>
    <property type="match status" value="1"/>
</dbReference>
<dbReference type="PANTHER" id="PTHR33154">
    <property type="entry name" value="TRANSCRIPTIONAL REGULATOR, ARSR FAMILY"/>
    <property type="match status" value="1"/>
</dbReference>
<dbReference type="CDD" id="cd00090">
    <property type="entry name" value="HTH_ARSR"/>
    <property type="match status" value="1"/>
</dbReference>
<dbReference type="RefSeq" id="WP_184678711.1">
    <property type="nucleotide sequence ID" value="NZ_JACHGY010000001.1"/>
</dbReference>
<dbReference type="PRINTS" id="PR00778">
    <property type="entry name" value="HTHARSR"/>
</dbReference>
<evidence type="ECO:0000313" key="5">
    <source>
        <dbReference type="EMBL" id="MBB6431227.1"/>
    </source>
</evidence>
<feature type="domain" description="HTH arsR-type" evidence="4">
    <location>
        <begin position="1"/>
        <end position="82"/>
    </location>
</feature>
<dbReference type="Pfam" id="PF12840">
    <property type="entry name" value="HTH_20"/>
    <property type="match status" value="1"/>
</dbReference>
<evidence type="ECO:0000313" key="6">
    <source>
        <dbReference type="Proteomes" id="UP000541810"/>
    </source>
</evidence>
<keyword evidence="1" id="KW-0805">Transcription regulation</keyword>
<gene>
    <name evidence="5" type="ORF">HNQ40_003033</name>
</gene>